<dbReference type="Pfam" id="PF00106">
    <property type="entry name" value="adh_short"/>
    <property type="match status" value="1"/>
</dbReference>
<keyword evidence="4" id="KW-0560">Oxidoreductase</keyword>
<dbReference type="RefSeq" id="WP_109060354.1">
    <property type="nucleotide sequence ID" value="NZ_QETA01000001.1"/>
</dbReference>
<dbReference type="EMBL" id="QETA01000001">
    <property type="protein sequence ID" value="PWF24951.1"/>
    <property type="molecule type" value="Genomic_DNA"/>
</dbReference>
<keyword evidence="6" id="KW-1185">Reference proteome</keyword>
<dbReference type="SUPFAM" id="SSF51735">
    <property type="entry name" value="NAD(P)-binding Rossmann-fold domains"/>
    <property type="match status" value="1"/>
</dbReference>
<dbReference type="GO" id="GO:0004757">
    <property type="term" value="F:sepiapterin reductase (NADP+) activity"/>
    <property type="evidence" value="ECO:0007669"/>
    <property type="project" value="TreeGrafter"/>
</dbReference>
<evidence type="ECO:0000313" key="5">
    <source>
        <dbReference type="EMBL" id="PWF24951.1"/>
    </source>
</evidence>
<gene>
    <name evidence="5" type="ORF">DD235_01885</name>
</gene>
<comment type="subcellular location">
    <subcellularLocation>
        <location evidence="1">Cytoplasm</location>
    </subcellularLocation>
</comment>
<evidence type="ECO:0000256" key="3">
    <source>
        <dbReference type="ARBA" id="ARBA00022857"/>
    </source>
</evidence>
<keyword evidence="3" id="KW-0521">NADP</keyword>
<dbReference type="PANTHER" id="PTHR44085">
    <property type="entry name" value="SEPIAPTERIN REDUCTASE"/>
    <property type="match status" value="1"/>
</dbReference>
<organism evidence="5 6">
    <name type="scientific">Corticimicrobacter populi</name>
    <dbReference type="NCBI Taxonomy" id="2175229"/>
    <lineage>
        <taxon>Bacteria</taxon>
        <taxon>Pseudomonadati</taxon>
        <taxon>Pseudomonadota</taxon>
        <taxon>Betaproteobacteria</taxon>
        <taxon>Burkholderiales</taxon>
        <taxon>Alcaligenaceae</taxon>
        <taxon>Corticimicrobacter</taxon>
    </lineage>
</organism>
<protein>
    <submittedName>
        <fullName evidence="5">Short chain dehydrogenase</fullName>
    </submittedName>
</protein>
<dbReference type="Gene3D" id="3.40.50.720">
    <property type="entry name" value="NAD(P)-binding Rossmann-like Domain"/>
    <property type="match status" value="1"/>
</dbReference>
<proteinExistence type="predicted"/>
<keyword evidence="2" id="KW-0963">Cytoplasm</keyword>
<reference evidence="6" key="1">
    <citation type="submission" date="2018-05" db="EMBL/GenBank/DDBJ databases">
        <authorList>
            <person name="Li Y."/>
        </authorList>
    </citation>
    <scope>NUCLEOTIDE SEQUENCE [LARGE SCALE GENOMIC DNA]</scope>
    <source>
        <strain evidence="6">3d-2-2</strain>
    </source>
</reference>
<accession>A0A2V1K1D6</accession>
<dbReference type="GO" id="GO:0005737">
    <property type="term" value="C:cytoplasm"/>
    <property type="evidence" value="ECO:0007669"/>
    <property type="project" value="UniProtKB-SubCell"/>
</dbReference>
<dbReference type="GO" id="GO:0006729">
    <property type="term" value="P:tetrahydrobiopterin biosynthetic process"/>
    <property type="evidence" value="ECO:0007669"/>
    <property type="project" value="TreeGrafter"/>
</dbReference>
<evidence type="ECO:0000256" key="2">
    <source>
        <dbReference type="ARBA" id="ARBA00022490"/>
    </source>
</evidence>
<dbReference type="NCBIfam" id="NF005436">
    <property type="entry name" value="PRK07023.1"/>
    <property type="match status" value="1"/>
</dbReference>
<sequence>MSQTDTAPTVSGQRCTTLAVVTGTSRGLGAALAHQLLGPDACVIALARQDNPALAGQARSTGARLHQLTGDLSDPVQLQRLCNEMIAALPRKAERMLLINNAGTVAPIVPVEALQAEAIHQASQAMQLNIVAPMALTAAFLQASAGRSQDRRVLNISSGAGRNPMAGWATYCTTKAALDMYTRVLKQEQATLGAQGARVVALAPGVVDTGMQGEIRAADPAAFPALARFQALHTDGQLSAPEHVAERILIYLARADFGQTEIDDIRNYD</sequence>
<dbReference type="PANTHER" id="PTHR44085:SF2">
    <property type="entry name" value="SEPIAPTERIN REDUCTASE"/>
    <property type="match status" value="1"/>
</dbReference>
<dbReference type="PRINTS" id="PR00081">
    <property type="entry name" value="GDHRDH"/>
</dbReference>
<comment type="caution">
    <text evidence="5">The sequence shown here is derived from an EMBL/GenBank/DDBJ whole genome shotgun (WGS) entry which is preliminary data.</text>
</comment>
<evidence type="ECO:0000256" key="1">
    <source>
        <dbReference type="ARBA" id="ARBA00004496"/>
    </source>
</evidence>
<dbReference type="InterPro" id="IPR002347">
    <property type="entry name" value="SDR_fam"/>
</dbReference>
<dbReference type="InterPro" id="IPR051721">
    <property type="entry name" value="Biopterin_syn/organic_redct"/>
</dbReference>
<evidence type="ECO:0000256" key="4">
    <source>
        <dbReference type="ARBA" id="ARBA00023002"/>
    </source>
</evidence>
<dbReference type="AlphaFoldDB" id="A0A2V1K1D6"/>
<dbReference type="Proteomes" id="UP000245212">
    <property type="component" value="Unassembled WGS sequence"/>
</dbReference>
<dbReference type="InterPro" id="IPR036291">
    <property type="entry name" value="NAD(P)-bd_dom_sf"/>
</dbReference>
<name>A0A2V1K1D6_9BURK</name>
<evidence type="ECO:0000313" key="6">
    <source>
        <dbReference type="Proteomes" id="UP000245212"/>
    </source>
</evidence>